<evidence type="ECO:0000313" key="1">
    <source>
        <dbReference type="EMBL" id="CAD8868577.1"/>
    </source>
</evidence>
<accession>A0A7S1FHE5</accession>
<dbReference type="AlphaFoldDB" id="A0A7S1FHE5"/>
<name>A0A7S1FHE5_NOCSC</name>
<reference evidence="1" key="1">
    <citation type="submission" date="2021-01" db="EMBL/GenBank/DDBJ databases">
        <authorList>
            <person name="Corre E."/>
            <person name="Pelletier E."/>
            <person name="Niang G."/>
            <person name="Scheremetjew M."/>
            <person name="Finn R."/>
            <person name="Kale V."/>
            <person name="Holt S."/>
            <person name="Cochrane G."/>
            <person name="Meng A."/>
            <person name="Brown T."/>
            <person name="Cohen L."/>
        </authorList>
    </citation>
    <scope>NUCLEOTIDE SEQUENCE</scope>
</reference>
<proteinExistence type="predicted"/>
<protein>
    <submittedName>
        <fullName evidence="1">Uncharacterized protein</fullName>
    </submittedName>
</protein>
<dbReference type="EMBL" id="HBFQ01060650">
    <property type="protein sequence ID" value="CAD8868577.1"/>
    <property type="molecule type" value="Transcribed_RNA"/>
</dbReference>
<gene>
    <name evidence="1" type="ORF">NSCI0253_LOCUS42933</name>
</gene>
<organism evidence="1">
    <name type="scientific">Noctiluca scintillans</name>
    <name type="common">Sea sparkle</name>
    <name type="synonym">Red tide dinoflagellate</name>
    <dbReference type="NCBI Taxonomy" id="2966"/>
    <lineage>
        <taxon>Eukaryota</taxon>
        <taxon>Sar</taxon>
        <taxon>Alveolata</taxon>
        <taxon>Dinophyceae</taxon>
        <taxon>Noctilucales</taxon>
        <taxon>Noctilucaceae</taxon>
        <taxon>Noctiluca</taxon>
    </lineage>
</organism>
<sequence>MMTLRCIASRALSLWVQWTVWHTLLEIVSDRLTVASGGGFLFVVGLDTLPTRPTRRCLRKKQNFNRAQEFGIMKDVCAVEGSTQSSRESAEFSMLSLGEAC</sequence>